<accession>A0A1V0DXS5</accession>
<evidence type="ECO:0000313" key="1">
    <source>
        <dbReference type="EMBL" id="ARB05938.1"/>
    </source>
</evidence>
<keyword evidence="2" id="KW-1185">Reference proteome</keyword>
<organism evidence="1 2">
    <name type="scientific">Yersinia phage fHe-Yen9-01</name>
    <dbReference type="NCBI Taxonomy" id="1965363"/>
    <lineage>
        <taxon>Viruses</taxon>
        <taxon>Duplodnaviria</taxon>
        <taxon>Heunggongvirae</taxon>
        <taxon>Uroviricota</taxon>
        <taxon>Caudoviricetes</taxon>
        <taxon>Pantevenvirales</taxon>
        <taxon>Straboviridae</taxon>
        <taxon>Tevenvirinae</taxon>
        <taxon>Tegunavirus</taxon>
        <taxon>Tegunavirus fheyen901</taxon>
    </lineage>
</organism>
<evidence type="ECO:0000313" key="2">
    <source>
        <dbReference type="Proteomes" id="UP000222840"/>
    </source>
</evidence>
<sequence length="90" mass="9726">MKTFAQFNTGTINEIAKGAISAGEAKTAEAHKLTKAIIPLIKRGAPLESQLTKLSDEARELGLKEVQDAVDSLRKLLPPTLQILSTFIKP</sequence>
<reference evidence="1 2" key="1">
    <citation type="submission" date="2017-02" db="EMBL/GenBank/DDBJ databases">
        <title>Characterization and complete genome sequence of Yersinia bacteriophage, fHe-Yen9-01.</title>
        <authorList>
            <person name="Jun J.W."/>
            <person name="Wicklund A."/>
            <person name="Skurnik M."/>
        </authorList>
    </citation>
    <scope>NUCLEOTIDE SEQUENCE [LARGE SCALE GENOMIC DNA]</scope>
</reference>
<name>A0A1V0DXS5_9CAUD</name>
<dbReference type="EMBL" id="KY593455">
    <property type="protein sequence ID" value="ARB05938.1"/>
    <property type="molecule type" value="Genomic_DNA"/>
</dbReference>
<dbReference type="Proteomes" id="UP000222840">
    <property type="component" value="Segment"/>
</dbReference>
<gene>
    <name evidence="1" type="ORF">fHeYen901_165</name>
</gene>
<proteinExistence type="predicted"/>
<protein>
    <submittedName>
        <fullName evidence="1">Uncharacterized protein</fullName>
    </submittedName>
</protein>